<feature type="chain" id="PRO_5001533870" description="SSCRP protein" evidence="1">
    <location>
        <begin position="18"/>
        <end position="65"/>
    </location>
</feature>
<protein>
    <recommendedName>
        <fullName evidence="4">SSCRP protein</fullName>
    </recommendedName>
</protein>
<sequence>MKVYAALVVLTAALASACNTCNDCPGDQVCNHFGGFGVDPTTFCVEPNDPSCNDPRGNCDTLTCD</sequence>
<evidence type="ECO:0000313" key="3">
    <source>
        <dbReference type="Proteomes" id="UP000024376"/>
    </source>
</evidence>
<organism evidence="2 3">
    <name type="scientific">Hypocrea jecorina (strain ATCC 56765 / BCRC 32924 / NRRL 11460 / Rut C-30)</name>
    <name type="common">Trichoderma reesei</name>
    <dbReference type="NCBI Taxonomy" id="1344414"/>
    <lineage>
        <taxon>Eukaryota</taxon>
        <taxon>Fungi</taxon>
        <taxon>Dikarya</taxon>
        <taxon>Ascomycota</taxon>
        <taxon>Pezizomycotina</taxon>
        <taxon>Sordariomycetes</taxon>
        <taxon>Hypocreomycetidae</taxon>
        <taxon>Hypocreales</taxon>
        <taxon>Hypocreaceae</taxon>
        <taxon>Trichoderma</taxon>
    </lineage>
</organism>
<proteinExistence type="predicted"/>
<dbReference type="AlphaFoldDB" id="A0A024SFJ5"/>
<evidence type="ECO:0000256" key="1">
    <source>
        <dbReference type="SAM" id="SignalP"/>
    </source>
</evidence>
<dbReference type="PROSITE" id="PS51257">
    <property type="entry name" value="PROKAR_LIPOPROTEIN"/>
    <property type="match status" value="1"/>
</dbReference>
<dbReference type="OrthoDB" id="4873607at2759"/>
<accession>A0A024SFJ5</accession>
<gene>
    <name evidence="2" type="ORF">M419DRAFT_129104</name>
</gene>
<dbReference type="KEGG" id="trr:M419DRAFT_129104"/>
<dbReference type="HOGENOM" id="CLU_2849998_0_0_1"/>
<dbReference type="Proteomes" id="UP000024376">
    <property type="component" value="Unassembled WGS sequence"/>
</dbReference>
<keyword evidence="1" id="KW-0732">Signal</keyword>
<name>A0A024SFJ5_HYPJR</name>
<dbReference type="EMBL" id="KI911144">
    <property type="protein sequence ID" value="ETS02937.1"/>
    <property type="molecule type" value="Genomic_DNA"/>
</dbReference>
<reference evidence="3" key="1">
    <citation type="journal article" date="2013" name="Ind. Biotechnol.">
        <title>Comparative genomics analysis of Trichoderma reesei strains.</title>
        <authorList>
            <person name="Koike H."/>
            <person name="Aerts A."/>
            <person name="LaButti K."/>
            <person name="Grigoriev I.V."/>
            <person name="Baker S.E."/>
        </authorList>
    </citation>
    <scope>NUCLEOTIDE SEQUENCE [LARGE SCALE GENOMIC DNA]</scope>
    <source>
        <strain evidence="3">ATCC 56765 / BCRC 32924 / NRRL 11460 / Rut C-30</strain>
    </source>
</reference>
<evidence type="ECO:0008006" key="4">
    <source>
        <dbReference type="Google" id="ProtNLM"/>
    </source>
</evidence>
<evidence type="ECO:0000313" key="2">
    <source>
        <dbReference type="EMBL" id="ETS02937.1"/>
    </source>
</evidence>
<feature type="signal peptide" evidence="1">
    <location>
        <begin position="1"/>
        <end position="17"/>
    </location>
</feature>